<dbReference type="PANTHER" id="PTHR13520">
    <property type="entry name" value="RAD50-INTERACTING PROTEIN 1 RINT-1"/>
    <property type="match status" value="1"/>
</dbReference>
<dbReference type="EMBL" id="JAYKXP010000085">
    <property type="protein sequence ID" value="KAK7028977.1"/>
    <property type="molecule type" value="Genomic_DNA"/>
</dbReference>
<dbReference type="GO" id="GO:0006888">
    <property type="term" value="P:endoplasmic reticulum to Golgi vesicle-mediated transport"/>
    <property type="evidence" value="ECO:0007669"/>
    <property type="project" value="InterPro"/>
</dbReference>
<dbReference type="GO" id="GO:0006890">
    <property type="term" value="P:retrograde vesicle-mediated transport, Golgi to endoplasmic reticulum"/>
    <property type="evidence" value="ECO:0007669"/>
    <property type="project" value="InterPro"/>
</dbReference>
<dbReference type="InterPro" id="IPR042044">
    <property type="entry name" value="EXOC6PINT-1/Sec15/Tip20_C_dom2"/>
</dbReference>
<dbReference type="GO" id="GO:0070939">
    <property type="term" value="C:Dsl1/NZR complex"/>
    <property type="evidence" value="ECO:0007669"/>
    <property type="project" value="InterPro"/>
</dbReference>
<proteinExistence type="predicted"/>
<gene>
    <name evidence="1" type="ORF">VNI00_014687</name>
</gene>
<protein>
    <submittedName>
        <fullName evidence="1">Uncharacterized protein</fullName>
    </submittedName>
</protein>
<dbReference type="Gene3D" id="1.20.58.670">
    <property type="entry name" value="Dsl1p vesicle tethering complex, Tip20p subunit, domain D"/>
    <property type="match status" value="1"/>
</dbReference>
<reference evidence="1 2" key="1">
    <citation type="submission" date="2024-01" db="EMBL/GenBank/DDBJ databases">
        <title>A draft genome for a cacao thread blight-causing isolate of Paramarasmius palmivorus.</title>
        <authorList>
            <person name="Baruah I.K."/>
            <person name="Bukari Y."/>
            <person name="Amoako-Attah I."/>
            <person name="Meinhardt L.W."/>
            <person name="Bailey B.A."/>
            <person name="Cohen S.P."/>
        </authorList>
    </citation>
    <scope>NUCLEOTIDE SEQUENCE [LARGE SCALE GENOMIC DNA]</scope>
    <source>
        <strain evidence="1 2">GH-12</strain>
    </source>
</reference>
<name>A0AAW0BQI8_9AGAR</name>
<dbReference type="Pfam" id="PF04437">
    <property type="entry name" value="RINT1_TIP1"/>
    <property type="match status" value="1"/>
</dbReference>
<evidence type="ECO:0000313" key="1">
    <source>
        <dbReference type="EMBL" id="KAK7028977.1"/>
    </source>
</evidence>
<dbReference type="AlphaFoldDB" id="A0AAW0BQI8"/>
<dbReference type="PROSITE" id="PS51386">
    <property type="entry name" value="RINT1_TIP20"/>
    <property type="match status" value="1"/>
</dbReference>
<dbReference type="PANTHER" id="PTHR13520:SF0">
    <property type="entry name" value="RAD50-INTERACTING PROTEIN 1"/>
    <property type="match status" value="1"/>
</dbReference>
<dbReference type="InterPro" id="IPR007528">
    <property type="entry name" value="RINT1_Tip20"/>
</dbReference>
<keyword evidence="2" id="KW-1185">Reference proteome</keyword>
<dbReference type="Gene3D" id="1.20.58.1420">
    <property type="entry name" value="Dsl1p vesicle tethering complex, Tip20p subunit, domain B"/>
    <property type="match status" value="1"/>
</dbReference>
<dbReference type="Proteomes" id="UP001383192">
    <property type="component" value="Unassembled WGS sequence"/>
</dbReference>
<sequence length="825" mass="92121">MTSQEIRSLLEPPSLKEPQKSTIAFIDSRFQTVEDLAGIEEVLIDARKHHAELSASLSSSKARLDEVILETRTSAESYVETAQELSLIRHSIADELSDLSERLESVSSNGLAPTLLEDIETLHRNLKELESIRGYVMVVEHALKLSEAAVQDVVSASAAAVISISAVAQFQALQSFVSKVAEATSEAEATAGTQSLHLSSFLNNLREKTWADMKSALAELLLTAAEQIKWPMQVNYPSVPPNDRAKFEATFRHMLQLQKIGVQIKASTNNEGLYPLEALVQPISLRFKYHFEGSRQTNRPDKPEWYFTHVLNAIHDHRTFMETVVQQLIATSGHENIDAWREFTVLLLPLLTRKLRRTVPSLLSHPSLLAHTIYQALSFDASLLETGFDLHKTTSAGTSDEENRWPGISEVILGKKEWFDAWVEGEKRFADDQYHEIISASDAWQIADDDPESEYSNSDYKTTNSARRVKALVEQITDRYSPLPNFSHRTRFLIVVQLPILESYHGRISASLDAFETLSSALVRAVPGALGVTLGVKDDTKVNVDTRRLTSGVEGVQRLCKALLSARHVEAAMEQWGEELFFLELWTEINRRARLRAQAQAHSALPDPTTAPSDNSQETIFEELVVQYRKLGGRSEDIIVQQVCAEVEAGLKAHFQAMTSPNPNTPPLDDDISLSQTLLGPLALLSAHLTYIKTTLPKATVTSLYRRIASRLAEHILQRQILYRGNITLTDGKTALAESELWVETCQTSLAGSLGGGRKRVEAPWFKLLQGARVVAAEGEMWDHISDATFGAKSQEEWEEVMENMTGGVEMNREEIGRILRRREA</sequence>
<organism evidence="1 2">
    <name type="scientific">Paramarasmius palmivorus</name>
    <dbReference type="NCBI Taxonomy" id="297713"/>
    <lineage>
        <taxon>Eukaryota</taxon>
        <taxon>Fungi</taxon>
        <taxon>Dikarya</taxon>
        <taxon>Basidiomycota</taxon>
        <taxon>Agaricomycotina</taxon>
        <taxon>Agaricomycetes</taxon>
        <taxon>Agaricomycetidae</taxon>
        <taxon>Agaricales</taxon>
        <taxon>Marasmiineae</taxon>
        <taxon>Marasmiaceae</taxon>
        <taxon>Paramarasmius</taxon>
    </lineage>
</organism>
<accession>A0AAW0BQI8</accession>
<comment type="caution">
    <text evidence="1">The sequence shown here is derived from an EMBL/GenBank/DDBJ whole genome shotgun (WGS) entry which is preliminary data.</text>
</comment>
<evidence type="ECO:0000313" key="2">
    <source>
        <dbReference type="Proteomes" id="UP001383192"/>
    </source>
</evidence>
<dbReference type="GO" id="GO:0060628">
    <property type="term" value="P:regulation of ER to Golgi vesicle-mediated transport"/>
    <property type="evidence" value="ECO:0007669"/>
    <property type="project" value="TreeGrafter"/>
</dbReference>
<dbReference type="InterPro" id="IPR042042">
    <property type="entry name" value="Tip20p_domB"/>
</dbReference>